<keyword evidence="2 4" id="KW-0808">Transferase</keyword>
<dbReference type="InterPro" id="IPR041698">
    <property type="entry name" value="Methyltransf_25"/>
</dbReference>
<dbReference type="Proteomes" id="UP000245634">
    <property type="component" value="Unassembled WGS sequence"/>
</dbReference>
<evidence type="ECO:0000256" key="2">
    <source>
        <dbReference type="ARBA" id="ARBA00022679"/>
    </source>
</evidence>
<evidence type="ECO:0000313" key="4">
    <source>
        <dbReference type="EMBL" id="PWK16021.1"/>
    </source>
</evidence>
<dbReference type="Gene3D" id="3.40.50.150">
    <property type="entry name" value="Vaccinia Virus protein VP39"/>
    <property type="match status" value="1"/>
</dbReference>
<comment type="caution">
    <text evidence="4">The sequence shown here is derived from an EMBL/GenBank/DDBJ whole genome shotgun (WGS) entry which is preliminary data.</text>
</comment>
<dbReference type="SUPFAM" id="SSF53335">
    <property type="entry name" value="S-adenosyl-L-methionine-dependent methyltransferases"/>
    <property type="match status" value="1"/>
</dbReference>
<dbReference type="Pfam" id="PF13649">
    <property type="entry name" value="Methyltransf_25"/>
    <property type="match status" value="1"/>
</dbReference>
<proteinExistence type="predicted"/>
<accession>A0A316DCS7</accession>
<dbReference type="GO" id="GO:0008168">
    <property type="term" value="F:methyltransferase activity"/>
    <property type="evidence" value="ECO:0007669"/>
    <property type="project" value="UniProtKB-KW"/>
</dbReference>
<organism evidence="4 5">
    <name type="scientific">Tumebacillus permanentifrigoris</name>
    <dbReference type="NCBI Taxonomy" id="378543"/>
    <lineage>
        <taxon>Bacteria</taxon>
        <taxon>Bacillati</taxon>
        <taxon>Bacillota</taxon>
        <taxon>Bacilli</taxon>
        <taxon>Bacillales</taxon>
        <taxon>Alicyclobacillaceae</taxon>
        <taxon>Tumebacillus</taxon>
    </lineage>
</organism>
<feature type="domain" description="Methyltransferase" evidence="3">
    <location>
        <begin position="41"/>
        <end position="136"/>
    </location>
</feature>
<protein>
    <submittedName>
        <fullName evidence="4">Methyltransferase family protein</fullName>
    </submittedName>
</protein>
<keyword evidence="1 4" id="KW-0489">Methyltransferase</keyword>
<dbReference type="GO" id="GO:0032259">
    <property type="term" value="P:methylation"/>
    <property type="evidence" value="ECO:0007669"/>
    <property type="project" value="UniProtKB-KW"/>
</dbReference>
<dbReference type="InterPro" id="IPR029063">
    <property type="entry name" value="SAM-dependent_MTases_sf"/>
</dbReference>
<dbReference type="RefSeq" id="WP_245884377.1">
    <property type="nucleotide sequence ID" value="NZ_QGGL01000002.1"/>
</dbReference>
<keyword evidence="5" id="KW-1185">Reference proteome</keyword>
<dbReference type="Gene3D" id="2.20.25.110">
    <property type="entry name" value="S-adenosyl-L-methionine-dependent methyltransferases"/>
    <property type="match status" value="1"/>
</dbReference>
<evidence type="ECO:0000313" key="5">
    <source>
        <dbReference type="Proteomes" id="UP000245634"/>
    </source>
</evidence>
<evidence type="ECO:0000259" key="3">
    <source>
        <dbReference type="Pfam" id="PF13649"/>
    </source>
</evidence>
<evidence type="ECO:0000256" key="1">
    <source>
        <dbReference type="ARBA" id="ARBA00022603"/>
    </source>
</evidence>
<dbReference type="PANTHER" id="PTHR43861:SF1">
    <property type="entry name" value="TRANS-ACONITATE 2-METHYLTRANSFERASE"/>
    <property type="match status" value="1"/>
</dbReference>
<sequence length="248" mass="29005">MSAYGEFAEYYDLLMQDAPYERWMTFLEQAMARYELRPRHIADLGCGTGKLSVQLFQQGYTVTGVDLSEDMLMIAQSKLERPSPKMRFLCQDLRELVLPEPCDLAISFCDSLSYLLEEDGLRATFARVRQNLKPNGCFLFDVHSEYKLREKLGNNVFYEVGDDVTYLWQSRFDAEKSQVEYDITFFAVEDEEDELYRRFQECHVQRAYPVEVLRGMLLDSGFTTVEVYADFAWDVPTESSERLFFVAR</sequence>
<reference evidence="4 5" key="1">
    <citation type="submission" date="2018-05" db="EMBL/GenBank/DDBJ databases">
        <title>Genomic Encyclopedia of Type Strains, Phase IV (KMG-IV): sequencing the most valuable type-strain genomes for metagenomic binning, comparative biology and taxonomic classification.</title>
        <authorList>
            <person name="Goeker M."/>
        </authorList>
    </citation>
    <scope>NUCLEOTIDE SEQUENCE [LARGE SCALE GENOMIC DNA]</scope>
    <source>
        <strain evidence="4 5">DSM 18773</strain>
    </source>
</reference>
<name>A0A316DCS7_9BACL</name>
<dbReference type="EMBL" id="QGGL01000002">
    <property type="protein sequence ID" value="PWK16021.1"/>
    <property type="molecule type" value="Genomic_DNA"/>
</dbReference>
<dbReference type="AlphaFoldDB" id="A0A316DCS7"/>
<dbReference type="PANTHER" id="PTHR43861">
    <property type="entry name" value="TRANS-ACONITATE 2-METHYLTRANSFERASE-RELATED"/>
    <property type="match status" value="1"/>
</dbReference>
<gene>
    <name evidence="4" type="ORF">C7459_102267</name>
</gene>
<dbReference type="CDD" id="cd02440">
    <property type="entry name" value="AdoMet_MTases"/>
    <property type="match status" value="1"/>
</dbReference>